<organism evidence="1 2">
    <name type="scientific">Mycolicibacterium parafortuitum</name>
    <name type="common">Mycobacterium parafortuitum</name>
    <dbReference type="NCBI Taxonomy" id="39692"/>
    <lineage>
        <taxon>Bacteria</taxon>
        <taxon>Bacillati</taxon>
        <taxon>Actinomycetota</taxon>
        <taxon>Actinomycetes</taxon>
        <taxon>Mycobacteriales</taxon>
        <taxon>Mycobacteriaceae</taxon>
        <taxon>Mycolicibacterium</taxon>
    </lineage>
</organism>
<name>A0ACC6MK79_MYCPF</name>
<protein>
    <submittedName>
        <fullName evidence="1">Uncharacterized protein</fullName>
    </submittedName>
</protein>
<dbReference type="Proteomes" id="UP001289645">
    <property type="component" value="Unassembled WGS sequence"/>
</dbReference>
<evidence type="ECO:0000313" key="2">
    <source>
        <dbReference type="Proteomes" id="UP001289645"/>
    </source>
</evidence>
<reference evidence="1 2" key="1">
    <citation type="journal article" date="2021" name="Chemosphere">
        <title>Bioballs carrying a syntrophic Rhodococcus and Mycolicibacterium consortium for simultaneous sorption and biodegradation of fuel oil in contaminated freshwater.</title>
        <authorList>
            <person name="Naloka K."/>
            <person name="Polrit D."/>
            <person name="Muangchinda C."/>
            <person name="Thoetkiattikul H."/>
            <person name="Pinyakong O."/>
        </authorList>
    </citation>
    <scope>NUCLEOTIDE SEQUENCE [LARGE SCALE GENOMIC DNA]</scope>
    <source>
        <strain evidence="1 2">J101</strain>
    </source>
</reference>
<accession>A0ACC6MK79</accession>
<dbReference type="EMBL" id="JAOXLN010000019">
    <property type="protein sequence ID" value="MDZ5087379.1"/>
    <property type="molecule type" value="Genomic_DNA"/>
</dbReference>
<proteinExistence type="predicted"/>
<gene>
    <name evidence="1" type="ORF">OHX15_18480</name>
</gene>
<evidence type="ECO:0000313" key="1">
    <source>
        <dbReference type="EMBL" id="MDZ5087379.1"/>
    </source>
</evidence>
<comment type="caution">
    <text evidence="1">The sequence shown here is derived from an EMBL/GenBank/DDBJ whole genome shotgun (WGS) entry which is preliminary data.</text>
</comment>
<sequence>MTLSAEQWYAECPMCRVEALEVQCPICDASPGQPCEDAIGGWVQRTERPHLYRIAVAQEVTMSVAEVKLPAGVSADAWSSDAEPCRVIWGSTQAVTVGRPSNEGLTTVSVYTHAVQRADGHLSYDPSDGGPGVSIDTHYRDEDWARDTGVTVSSDEARDLAAALLAAAEEVDGCADR</sequence>
<keyword evidence="2" id="KW-1185">Reference proteome</keyword>